<comment type="similarity">
    <text evidence="1 9">Belongs to the sigma-54 factor family.</text>
</comment>
<dbReference type="PANTHER" id="PTHR32248">
    <property type="entry name" value="RNA POLYMERASE SIGMA-54 FACTOR"/>
    <property type="match status" value="1"/>
</dbReference>
<keyword evidence="6 9" id="KW-0731">Sigma factor</keyword>
<keyword evidence="3 9" id="KW-0808">Transferase</keyword>
<dbReference type="Gene3D" id="1.10.10.60">
    <property type="entry name" value="Homeodomain-like"/>
    <property type="match status" value="1"/>
</dbReference>
<dbReference type="Pfam" id="PF04963">
    <property type="entry name" value="Sigma54_CBD"/>
    <property type="match status" value="1"/>
</dbReference>
<keyword evidence="2 9" id="KW-0240">DNA-directed RNA polymerase</keyword>
<dbReference type="GO" id="GO:0016987">
    <property type="term" value="F:sigma factor activity"/>
    <property type="evidence" value="ECO:0007669"/>
    <property type="project" value="UniProtKB-KW"/>
</dbReference>
<keyword evidence="7 9" id="KW-0238">DNA-binding</keyword>
<keyword evidence="14" id="KW-1185">Reference proteome</keyword>
<dbReference type="EMBL" id="BMZH01000002">
    <property type="protein sequence ID" value="GHA87257.1"/>
    <property type="molecule type" value="Genomic_DNA"/>
</dbReference>
<protein>
    <recommendedName>
        <fullName evidence="9">RNA polymerase sigma-54 factor</fullName>
    </recommendedName>
</protein>
<evidence type="ECO:0000256" key="6">
    <source>
        <dbReference type="ARBA" id="ARBA00023082"/>
    </source>
</evidence>
<comment type="caution">
    <text evidence="13">The sequence shown here is derived from an EMBL/GenBank/DDBJ whole genome shotgun (WGS) entry which is preliminary data.</text>
</comment>
<reference evidence="13" key="1">
    <citation type="journal article" date="2014" name="Int. J. Syst. Evol. Microbiol.">
        <title>Complete genome sequence of Corynebacterium casei LMG S-19264T (=DSM 44701T), isolated from a smear-ripened cheese.</title>
        <authorList>
            <consortium name="US DOE Joint Genome Institute (JGI-PGF)"/>
            <person name="Walter F."/>
            <person name="Albersmeier A."/>
            <person name="Kalinowski J."/>
            <person name="Ruckert C."/>
        </authorList>
    </citation>
    <scope>NUCLEOTIDE SEQUENCE</scope>
    <source>
        <strain evidence="13">KCTC 32513</strain>
    </source>
</reference>
<evidence type="ECO:0000256" key="9">
    <source>
        <dbReference type="PIRNR" id="PIRNR000774"/>
    </source>
</evidence>
<feature type="domain" description="RNA polymerase sigma factor 54 DNA-binding" evidence="11">
    <location>
        <begin position="333"/>
        <end position="493"/>
    </location>
</feature>
<dbReference type="PRINTS" id="PR00045">
    <property type="entry name" value="SIGMA54FCT"/>
</dbReference>
<dbReference type="AlphaFoldDB" id="A0A8J3G1N5"/>
<dbReference type="InterPro" id="IPR038709">
    <property type="entry name" value="RpoN_core-bd_sf"/>
</dbReference>
<feature type="domain" description="RNA polymerase sigma factor 54 core-binding" evidence="12">
    <location>
        <begin position="134"/>
        <end position="317"/>
    </location>
</feature>
<dbReference type="NCBIfam" id="TIGR02395">
    <property type="entry name" value="rpoN_sigma"/>
    <property type="match status" value="1"/>
</dbReference>
<evidence type="ECO:0000259" key="12">
    <source>
        <dbReference type="Pfam" id="PF04963"/>
    </source>
</evidence>
<proteinExistence type="inferred from homology"/>
<keyword evidence="8 9" id="KW-0804">Transcription</keyword>
<dbReference type="PIRSF" id="PIRSF000774">
    <property type="entry name" value="RpoN"/>
    <property type="match status" value="1"/>
</dbReference>
<evidence type="ECO:0000256" key="1">
    <source>
        <dbReference type="ARBA" id="ARBA00008798"/>
    </source>
</evidence>
<dbReference type="GO" id="GO:0016779">
    <property type="term" value="F:nucleotidyltransferase activity"/>
    <property type="evidence" value="ECO:0007669"/>
    <property type="project" value="UniProtKB-KW"/>
</dbReference>
<evidence type="ECO:0000313" key="14">
    <source>
        <dbReference type="Proteomes" id="UP000634004"/>
    </source>
</evidence>
<dbReference type="InterPro" id="IPR007634">
    <property type="entry name" value="RNA_pol_sigma_54_DNA-bd"/>
</dbReference>
<dbReference type="GO" id="GO:0001216">
    <property type="term" value="F:DNA-binding transcription activator activity"/>
    <property type="evidence" value="ECO:0007669"/>
    <property type="project" value="InterPro"/>
</dbReference>
<dbReference type="PROSITE" id="PS00718">
    <property type="entry name" value="SIGMA54_2"/>
    <property type="match status" value="1"/>
</dbReference>
<comment type="function">
    <text evidence="9">Sigma factors are initiation factors that promote the attachment of RNA polymerase to specific initiation sites and are then released.</text>
</comment>
<reference evidence="13" key="2">
    <citation type="submission" date="2020-09" db="EMBL/GenBank/DDBJ databases">
        <authorList>
            <person name="Sun Q."/>
            <person name="Kim S."/>
        </authorList>
    </citation>
    <scope>NUCLEOTIDE SEQUENCE</scope>
    <source>
        <strain evidence="13">KCTC 32513</strain>
    </source>
</reference>
<dbReference type="InterPro" id="IPR000394">
    <property type="entry name" value="RNA_pol_sigma_54"/>
</dbReference>
<gene>
    <name evidence="13" type="primary">rpoN</name>
    <name evidence="13" type="ORF">GCM10009069_08220</name>
</gene>
<evidence type="ECO:0000256" key="4">
    <source>
        <dbReference type="ARBA" id="ARBA00022695"/>
    </source>
</evidence>
<dbReference type="Pfam" id="PF00309">
    <property type="entry name" value="Sigma54_AID"/>
    <property type="match status" value="1"/>
</dbReference>
<dbReference type="RefSeq" id="WP_189495693.1">
    <property type="nucleotide sequence ID" value="NZ_BMZH01000002.1"/>
</dbReference>
<evidence type="ECO:0000256" key="5">
    <source>
        <dbReference type="ARBA" id="ARBA00023015"/>
    </source>
</evidence>
<evidence type="ECO:0000256" key="8">
    <source>
        <dbReference type="ARBA" id="ARBA00023163"/>
    </source>
</evidence>
<feature type="compositionally biased region" description="Basic and acidic residues" evidence="10">
    <location>
        <begin position="46"/>
        <end position="62"/>
    </location>
</feature>
<dbReference type="GO" id="GO:0006352">
    <property type="term" value="P:DNA-templated transcription initiation"/>
    <property type="evidence" value="ECO:0007669"/>
    <property type="project" value="InterPro"/>
</dbReference>
<evidence type="ECO:0000313" key="13">
    <source>
        <dbReference type="EMBL" id="GHA87257.1"/>
    </source>
</evidence>
<evidence type="ECO:0000256" key="10">
    <source>
        <dbReference type="SAM" id="MobiDB-lite"/>
    </source>
</evidence>
<dbReference type="GO" id="GO:0000428">
    <property type="term" value="C:DNA-directed RNA polymerase complex"/>
    <property type="evidence" value="ECO:0007669"/>
    <property type="project" value="UniProtKB-KW"/>
</dbReference>
<dbReference type="PANTHER" id="PTHR32248:SF4">
    <property type="entry name" value="RNA POLYMERASE SIGMA-54 FACTOR"/>
    <property type="match status" value="1"/>
</dbReference>
<dbReference type="InterPro" id="IPR007046">
    <property type="entry name" value="RNA_pol_sigma_54_core-bd"/>
</dbReference>
<evidence type="ECO:0000259" key="11">
    <source>
        <dbReference type="Pfam" id="PF04552"/>
    </source>
</evidence>
<dbReference type="Proteomes" id="UP000634004">
    <property type="component" value="Unassembled WGS sequence"/>
</dbReference>
<feature type="region of interest" description="Disordered" evidence="10">
    <location>
        <begin position="46"/>
        <end position="118"/>
    </location>
</feature>
<accession>A0A8J3G1N5</accession>
<dbReference type="NCBIfam" id="NF009118">
    <property type="entry name" value="PRK12469.1"/>
    <property type="match status" value="1"/>
</dbReference>
<dbReference type="NCBIfam" id="NF004596">
    <property type="entry name" value="PRK05932.1-3"/>
    <property type="match status" value="1"/>
</dbReference>
<keyword evidence="4 9" id="KW-0548">Nucleotidyltransferase</keyword>
<evidence type="ECO:0000256" key="7">
    <source>
        <dbReference type="ARBA" id="ARBA00023125"/>
    </source>
</evidence>
<evidence type="ECO:0000256" key="3">
    <source>
        <dbReference type="ARBA" id="ARBA00022679"/>
    </source>
</evidence>
<dbReference type="Pfam" id="PF04552">
    <property type="entry name" value="Sigma54_DBD"/>
    <property type="match status" value="1"/>
</dbReference>
<evidence type="ECO:0000256" key="2">
    <source>
        <dbReference type="ARBA" id="ARBA00022478"/>
    </source>
</evidence>
<dbReference type="Gene3D" id="1.10.10.1330">
    <property type="entry name" value="RNA polymerase sigma-54 factor, core-binding domain"/>
    <property type="match status" value="1"/>
</dbReference>
<sequence length="499" mass="54483">MALAPRIVARQTQSLAMTPQLQQAIKLLQLSNIELAAFVEEQMEKNPLLERGTGEENRRGEDVSDAPTPDASLQMDVPGAAESDLDAPSHCTTDHSPGEAMTNQGADVGGTIDFSKGASSGGSMSEGFDIGANAVAELTLQDHLREQFAHLNLSAADRPVADYLLGLLDDAGYLRDETEALALSLGVSAARISSVITQLQTMEPTGVFARSLSECLAMQLAETDRLDKANEILLDNLELLARHDFPKLAKLCGIELDDLKARVLHLRTLSPKPGMAYGGGAISGLEPDVFVRETPTGGWAVELNSDTLPRVLVNKRYYREIKAASGDNEQAREFLSECHQTASWLVKSLDQRARTILKVASEIVRQQDAFFAFGVDHMRPLKLKDVSEAIEMHESTVSRVTSGKFMATPRGTVELKFFFTASIPSTSGGEGHSAESVRHRIQTLIEEETDVKSVKSDDRIVELLRGHGVDIARRTVAKYRDALAIPSSVERRRIIRNKI</sequence>
<keyword evidence="5 9" id="KW-0805">Transcription regulation</keyword>
<name>A0A8J3G1N5_9PROT</name>
<dbReference type="PROSITE" id="PS50044">
    <property type="entry name" value="SIGMA54_3"/>
    <property type="match status" value="1"/>
</dbReference>
<organism evidence="13 14">
    <name type="scientific">Algimonas arctica</name>
    <dbReference type="NCBI Taxonomy" id="1479486"/>
    <lineage>
        <taxon>Bacteria</taxon>
        <taxon>Pseudomonadati</taxon>
        <taxon>Pseudomonadota</taxon>
        <taxon>Alphaproteobacteria</taxon>
        <taxon>Maricaulales</taxon>
        <taxon>Robiginitomaculaceae</taxon>
        <taxon>Algimonas</taxon>
    </lineage>
</organism>
<dbReference type="GO" id="GO:0003677">
    <property type="term" value="F:DNA binding"/>
    <property type="evidence" value="ECO:0007669"/>
    <property type="project" value="UniProtKB-KW"/>
</dbReference>